<protein>
    <recommendedName>
        <fullName evidence="4">Copper transport protein</fullName>
    </recommendedName>
</protein>
<evidence type="ECO:0000256" key="4">
    <source>
        <dbReference type="RuleBase" id="RU367022"/>
    </source>
</evidence>
<comment type="subcellular location">
    <subcellularLocation>
        <location evidence="4">Membrane</location>
        <topology evidence="4">Multi-pass membrane protein</topology>
    </subcellularLocation>
</comment>
<feature type="transmembrane region" description="Helical" evidence="4">
    <location>
        <begin position="45"/>
        <end position="66"/>
    </location>
</feature>
<reference evidence="6" key="1">
    <citation type="submission" date="2017-02" db="UniProtKB">
        <authorList>
            <consortium name="WormBaseParasite"/>
        </authorList>
    </citation>
    <scope>IDENTIFICATION</scope>
</reference>
<dbReference type="InterPro" id="IPR007274">
    <property type="entry name" value="Cop_transporter"/>
</dbReference>
<dbReference type="WBParaSite" id="SPAL_0000299100.1">
    <property type="protein sequence ID" value="SPAL_0000299100.1"/>
    <property type="gene ID" value="SPAL_0000299100"/>
</dbReference>
<dbReference type="GO" id="GO:0016020">
    <property type="term" value="C:membrane"/>
    <property type="evidence" value="ECO:0007669"/>
    <property type="project" value="UniProtKB-SubCell"/>
</dbReference>
<comment type="similarity">
    <text evidence="4">Belongs to the copper transporter (Ctr) (TC 1.A.56) family. SLC31A subfamily.</text>
</comment>
<evidence type="ECO:0000256" key="3">
    <source>
        <dbReference type="ARBA" id="ARBA00023136"/>
    </source>
</evidence>
<dbReference type="PANTHER" id="PTHR12483:SF115">
    <property type="entry name" value="COPPER TRANSPORT PROTEIN"/>
    <property type="match status" value="1"/>
</dbReference>
<keyword evidence="4" id="KW-0813">Transport</keyword>
<evidence type="ECO:0000256" key="2">
    <source>
        <dbReference type="ARBA" id="ARBA00022989"/>
    </source>
</evidence>
<proteinExistence type="inferred from homology"/>
<sequence>MMPEMQMEKQNDMQMHMKNKMWMWFHTSLDDTVLFSDIIIKDVKGMIICCFIFFVLSIAHEFLKYYRWSFENNNRSHENLSYFKRIFSINSGIRTILFTIQVTLSYIIMLIVMTFSIWLGLAVIIGTGIGYLIFGSRIHKRNRLN</sequence>
<keyword evidence="4" id="KW-0186">Copper</keyword>
<keyword evidence="3 4" id="KW-0472">Membrane</keyword>
<keyword evidence="2 4" id="KW-1133">Transmembrane helix</keyword>
<feature type="transmembrane region" description="Helical" evidence="4">
    <location>
        <begin position="115"/>
        <end position="134"/>
    </location>
</feature>
<name>A0A0N5BAC1_STREA</name>
<feature type="transmembrane region" description="Helical" evidence="4">
    <location>
        <begin position="87"/>
        <end position="109"/>
    </location>
</feature>
<dbReference type="Proteomes" id="UP000046392">
    <property type="component" value="Unplaced"/>
</dbReference>
<evidence type="ECO:0000313" key="6">
    <source>
        <dbReference type="WBParaSite" id="SPAL_0000299100.1"/>
    </source>
</evidence>
<keyword evidence="4" id="KW-0187">Copper transport</keyword>
<evidence type="ECO:0000256" key="1">
    <source>
        <dbReference type="ARBA" id="ARBA00022692"/>
    </source>
</evidence>
<dbReference type="GO" id="GO:0005375">
    <property type="term" value="F:copper ion transmembrane transporter activity"/>
    <property type="evidence" value="ECO:0007669"/>
    <property type="project" value="UniProtKB-UniRule"/>
</dbReference>
<accession>A0A0N5BAC1</accession>
<keyword evidence="4" id="KW-0406">Ion transport</keyword>
<keyword evidence="5" id="KW-1185">Reference proteome</keyword>
<dbReference type="Pfam" id="PF04145">
    <property type="entry name" value="Ctr"/>
    <property type="match status" value="2"/>
</dbReference>
<dbReference type="PANTHER" id="PTHR12483">
    <property type="entry name" value="SOLUTE CARRIER FAMILY 31 COPPER TRANSPORTERS"/>
    <property type="match status" value="1"/>
</dbReference>
<evidence type="ECO:0000313" key="5">
    <source>
        <dbReference type="Proteomes" id="UP000046392"/>
    </source>
</evidence>
<keyword evidence="1 4" id="KW-0812">Transmembrane</keyword>
<dbReference type="AlphaFoldDB" id="A0A0N5BAC1"/>
<organism evidence="5 6">
    <name type="scientific">Strongyloides papillosus</name>
    <name type="common">Intestinal threadworm</name>
    <dbReference type="NCBI Taxonomy" id="174720"/>
    <lineage>
        <taxon>Eukaryota</taxon>
        <taxon>Metazoa</taxon>
        <taxon>Ecdysozoa</taxon>
        <taxon>Nematoda</taxon>
        <taxon>Chromadorea</taxon>
        <taxon>Rhabditida</taxon>
        <taxon>Tylenchina</taxon>
        <taxon>Panagrolaimomorpha</taxon>
        <taxon>Strongyloidoidea</taxon>
        <taxon>Strongyloididae</taxon>
        <taxon>Strongyloides</taxon>
    </lineage>
</organism>